<keyword evidence="8" id="KW-0378">Hydrolase</keyword>
<keyword evidence="3" id="KW-1278">Translocase</keyword>
<feature type="transmembrane region" description="Helical" evidence="6">
    <location>
        <begin position="654"/>
        <end position="674"/>
    </location>
</feature>
<dbReference type="AlphaFoldDB" id="A0A174H1P4"/>
<dbReference type="GO" id="GO:0016887">
    <property type="term" value="F:ATP hydrolysis activity"/>
    <property type="evidence" value="ECO:0007669"/>
    <property type="project" value="InterPro"/>
</dbReference>
<dbReference type="EC" id="3.6.3.-" evidence="8"/>
<feature type="transmembrane region" description="Helical" evidence="6">
    <location>
        <begin position="59"/>
        <end position="77"/>
    </location>
</feature>
<organism evidence="8 9">
    <name type="scientific">Fusicatenibacter saccharivorans</name>
    <dbReference type="NCBI Taxonomy" id="1150298"/>
    <lineage>
        <taxon>Bacteria</taxon>
        <taxon>Bacillati</taxon>
        <taxon>Bacillota</taxon>
        <taxon>Clostridia</taxon>
        <taxon>Lachnospirales</taxon>
        <taxon>Lachnospiraceae</taxon>
        <taxon>Fusicatenibacter</taxon>
    </lineage>
</organism>
<dbReference type="Gene3D" id="1.20.1110.10">
    <property type="entry name" value="Calcium-transporting ATPase, transmembrane domain"/>
    <property type="match status" value="1"/>
</dbReference>
<dbReference type="InterPro" id="IPR023299">
    <property type="entry name" value="ATPase_P-typ_cyto_dom_N"/>
</dbReference>
<dbReference type="PROSITE" id="PS00154">
    <property type="entry name" value="ATPASE_E1_E2"/>
    <property type="match status" value="1"/>
</dbReference>
<dbReference type="Gene3D" id="3.40.1110.10">
    <property type="entry name" value="Calcium-transporting ATPase, cytoplasmic domain N"/>
    <property type="match status" value="1"/>
</dbReference>
<evidence type="ECO:0000256" key="6">
    <source>
        <dbReference type="SAM" id="Phobius"/>
    </source>
</evidence>
<dbReference type="Gene3D" id="2.70.150.10">
    <property type="entry name" value="Calcium-transporting ATPase, cytoplasmic transduction domain A"/>
    <property type="match status" value="1"/>
</dbReference>
<name>A0A174H1P4_9FIRM</name>
<dbReference type="InterPro" id="IPR059000">
    <property type="entry name" value="ATPase_P-type_domA"/>
</dbReference>
<feature type="transmembrane region" description="Helical" evidence="6">
    <location>
        <begin position="83"/>
        <end position="101"/>
    </location>
</feature>
<feature type="transmembrane region" description="Helical" evidence="6">
    <location>
        <begin position="747"/>
        <end position="765"/>
    </location>
</feature>
<keyword evidence="4 6" id="KW-1133">Transmembrane helix</keyword>
<dbReference type="PANTHER" id="PTHR42861">
    <property type="entry name" value="CALCIUM-TRANSPORTING ATPASE"/>
    <property type="match status" value="1"/>
</dbReference>
<dbReference type="Gene3D" id="3.40.50.1000">
    <property type="entry name" value="HAD superfamily/HAD-like"/>
    <property type="match status" value="1"/>
</dbReference>
<dbReference type="Pfam" id="PF00122">
    <property type="entry name" value="E1-E2_ATPase"/>
    <property type="match status" value="1"/>
</dbReference>
<comment type="subcellular location">
    <subcellularLocation>
        <location evidence="1">Membrane</location>
        <topology evidence="1">Multi-pass membrane protein</topology>
    </subcellularLocation>
</comment>
<dbReference type="GO" id="GO:0016020">
    <property type="term" value="C:membrane"/>
    <property type="evidence" value="ECO:0007669"/>
    <property type="project" value="UniProtKB-SubCell"/>
</dbReference>
<evidence type="ECO:0000259" key="7">
    <source>
        <dbReference type="Pfam" id="PF00122"/>
    </source>
</evidence>
<feature type="domain" description="P-type ATPase A" evidence="7">
    <location>
        <begin position="113"/>
        <end position="209"/>
    </location>
</feature>
<dbReference type="InterPro" id="IPR008250">
    <property type="entry name" value="ATPase_P-typ_transduc_dom_A_sf"/>
</dbReference>
<reference evidence="8 9" key="1">
    <citation type="submission" date="2015-09" db="EMBL/GenBank/DDBJ databases">
        <authorList>
            <consortium name="Pathogen Informatics"/>
        </authorList>
    </citation>
    <scope>NUCLEOTIDE SEQUENCE [LARGE SCALE GENOMIC DNA]</scope>
    <source>
        <strain evidence="8 9">2789STDY5608849</strain>
    </source>
</reference>
<feature type="transmembrane region" description="Helical" evidence="6">
    <location>
        <begin position="264"/>
        <end position="292"/>
    </location>
</feature>
<accession>A0A174H1P4</accession>
<dbReference type="Proteomes" id="UP000095706">
    <property type="component" value="Unassembled WGS sequence"/>
</dbReference>
<evidence type="ECO:0000313" key="9">
    <source>
        <dbReference type="Proteomes" id="UP000095706"/>
    </source>
</evidence>
<feature type="transmembrane region" description="Helical" evidence="6">
    <location>
        <begin position="686"/>
        <end position="706"/>
    </location>
</feature>
<feature type="transmembrane region" description="Helical" evidence="6">
    <location>
        <begin position="230"/>
        <end position="252"/>
    </location>
</feature>
<evidence type="ECO:0000256" key="1">
    <source>
        <dbReference type="ARBA" id="ARBA00004141"/>
    </source>
</evidence>
<dbReference type="PRINTS" id="PR00119">
    <property type="entry name" value="CATATPASE"/>
</dbReference>
<dbReference type="SUPFAM" id="SSF81653">
    <property type="entry name" value="Calcium ATPase, transduction domain A"/>
    <property type="match status" value="1"/>
</dbReference>
<evidence type="ECO:0000256" key="2">
    <source>
        <dbReference type="ARBA" id="ARBA00022692"/>
    </source>
</evidence>
<dbReference type="SFLD" id="SFLDS00003">
    <property type="entry name" value="Haloacid_Dehalogenase"/>
    <property type="match status" value="1"/>
</dbReference>
<evidence type="ECO:0000256" key="4">
    <source>
        <dbReference type="ARBA" id="ARBA00022989"/>
    </source>
</evidence>
<evidence type="ECO:0000256" key="5">
    <source>
        <dbReference type="ARBA" id="ARBA00023136"/>
    </source>
</evidence>
<dbReference type="CDD" id="cd02609">
    <property type="entry name" value="P-type_ATPase"/>
    <property type="match status" value="1"/>
</dbReference>
<dbReference type="InterPro" id="IPR001757">
    <property type="entry name" value="P_typ_ATPase"/>
</dbReference>
<sequence length="822" mass="90087">MNKTIPEIIHRRVPTTRYEADPSEGLSAEQVAEYRENGWTNCAVEPPSKTTAEIVKSNVCTYFNLIFLIIAIFLILAGSFRDLTFLPVIIANTLIGIVQEIKAKKTLEKLSVLNAPKATAIRDGAEVTLAAEDLVLDDIVVFTAGKQICADAVVLEGEVQVNESLLTGESDEITKRPGDELMSGSFIVSGSCKSRLTQVGEDSYISRLTLEAKAMKEGEQSEMIRSLNKLVKVVGILIIPIGLLLFGQQFFVSHEAFRESITSMVAAVLGMIPEGLYLLASVALAVSVMRLASQKVLVHDMKCIETLARVNVLCVDKTGTITETNMKVHDLILVGSSSVPDTESGENAPAPQKEELSLAVGDFASAMSNDNITMAALKEYFKDNNGKTVVSMTSFSSEFKYSSVTFSDVSYVLGAPEFVLRDDFARYQSEIEAYTSKGFRLLVFGTSETVPDGKALSSRVTPLGYVLLSNPIRKEAPETFRYFEDQGVHVKVISGDTPVTVSEVARQAGIAHAEDYIDASTLKTPEELEEAILKYTVFGRVTPDQKRQFVQALKKNGKTVAMTGDGVNDVLALKDADCSVAMASGSDAAAQAAQLVLLDNDFSKMPSVVLEGRRVVNNLQRSGTLFLVKNIFSFLLSIFSLISMVTYPLEPSQISLISMFTIGIPGFLLSLMPNKNRIEGHFITNILTRALPAALTDFLMVATLVVFGQEFAVGSEDISTAATVLLAIVGFMILYRISKPLNWMRWTILIGSIIAFIFCSTYLNQLFAISDMSRKCIMLLVVFSVATEPVLRYLSILVDSISSFYRKQKIFFLRKREARKAK</sequence>
<dbReference type="InterPro" id="IPR023214">
    <property type="entry name" value="HAD_sf"/>
</dbReference>
<dbReference type="InterPro" id="IPR023298">
    <property type="entry name" value="ATPase_P-typ_TM_dom_sf"/>
</dbReference>
<feature type="transmembrane region" description="Helical" evidence="6">
    <location>
        <begin position="777"/>
        <end position="798"/>
    </location>
</feature>
<dbReference type="NCBIfam" id="TIGR01494">
    <property type="entry name" value="ATPase_P-type"/>
    <property type="match status" value="2"/>
</dbReference>
<keyword evidence="5 6" id="KW-0472">Membrane</keyword>
<proteinExistence type="predicted"/>
<evidence type="ECO:0000256" key="3">
    <source>
        <dbReference type="ARBA" id="ARBA00022967"/>
    </source>
</evidence>
<dbReference type="InterPro" id="IPR044492">
    <property type="entry name" value="P_typ_ATPase_HD_dom"/>
</dbReference>
<dbReference type="InterPro" id="IPR018303">
    <property type="entry name" value="ATPase_P-typ_P_site"/>
</dbReference>
<keyword evidence="2 6" id="KW-0812">Transmembrane</keyword>
<evidence type="ECO:0000313" key="8">
    <source>
        <dbReference type="EMBL" id="CUO67236.1"/>
    </source>
</evidence>
<dbReference type="InterPro" id="IPR036412">
    <property type="entry name" value="HAD-like_sf"/>
</dbReference>
<dbReference type="SFLD" id="SFLDF00027">
    <property type="entry name" value="p-type_atpase"/>
    <property type="match status" value="1"/>
</dbReference>
<dbReference type="GO" id="GO:0005524">
    <property type="term" value="F:ATP binding"/>
    <property type="evidence" value="ECO:0007669"/>
    <property type="project" value="InterPro"/>
</dbReference>
<dbReference type="SUPFAM" id="SSF81665">
    <property type="entry name" value="Calcium ATPase, transmembrane domain M"/>
    <property type="match status" value="1"/>
</dbReference>
<dbReference type="RefSeq" id="WP_055228241.1">
    <property type="nucleotide sequence ID" value="NZ_CYYV01000012.1"/>
</dbReference>
<feature type="transmembrane region" description="Helical" evidence="6">
    <location>
        <begin position="718"/>
        <end position="735"/>
    </location>
</feature>
<protein>
    <submittedName>
        <fullName evidence="8">Probable cation-transporting ATPase F</fullName>
        <ecNumber evidence="8">3.6.3.-</ecNumber>
    </submittedName>
</protein>
<dbReference type="EMBL" id="CYYV01000012">
    <property type="protein sequence ID" value="CUO67236.1"/>
    <property type="molecule type" value="Genomic_DNA"/>
</dbReference>
<dbReference type="SFLD" id="SFLDG00002">
    <property type="entry name" value="C1.7:_P-type_atpase_like"/>
    <property type="match status" value="1"/>
</dbReference>
<dbReference type="Pfam" id="PF00702">
    <property type="entry name" value="Hydrolase"/>
    <property type="match status" value="1"/>
</dbReference>
<gene>
    <name evidence="8" type="primary">ctpF</name>
    <name evidence="8" type="ORF">ERS852406_02538</name>
</gene>
<dbReference type="PRINTS" id="PR00120">
    <property type="entry name" value="HATPASE"/>
</dbReference>
<dbReference type="SUPFAM" id="SSF56784">
    <property type="entry name" value="HAD-like"/>
    <property type="match status" value="1"/>
</dbReference>
<feature type="transmembrane region" description="Helical" evidence="6">
    <location>
        <begin position="623"/>
        <end position="642"/>
    </location>
</feature>